<dbReference type="EMBL" id="JNBS01004944">
    <property type="protein sequence ID" value="OQR81606.1"/>
    <property type="molecule type" value="Genomic_DNA"/>
</dbReference>
<comment type="caution">
    <text evidence="7">The sequence shown here is derived from an EMBL/GenBank/DDBJ whole genome shotgun (WGS) entry which is preliminary data.</text>
</comment>
<evidence type="ECO:0000313" key="8">
    <source>
        <dbReference type="Proteomes" id="UP000243217"/>
    </source>
</evidence>
<evidence type="ECO:0000256" key="2">
    <source>
        <dbReference type="ARBA" id="ARBA00006343"/>
    </source>
</evidence>
<protein>
    <submittedName>
        <fullName evidence="7">Uncharacterized protein</fullName>
    </submittedName>
</protein>
<dbReference type="Proteomes" id="UP000243217">
    <property type="component" value="Unassembled WGS sequence"/>
</dbReference>
<reference evidence="7 8" key="1">
    <citation type="journal article" date="2014" name="Genome Biol. Evol.">
        <title>The secreted proteins of Achlya hypogyna and Thraustotheca clavata identify the ancestral oomycete secretome and reveal gene acquisitions by horizontal gene transfer.</title>
        <authorList>
            <person name="Misner I."/>
            <person name="Blouin N."/>
            <person name="Leonard G."/>
            <person name="Richards T.A."/>
            <person name="Lane C.E."/>
        </authorList>
    </citation>
    <scope>NUCLEOTIDE SEQUENCE [LARGE SCALE GENOMIC DNA]</scope>
    <source>
        <strain evidence="7 8">ATCC 34112</strain>
    </source>
</reference>
<dbReference type="InterPro" id="IPR055221">
    <property type="entry name" value="PSF3_N"/>
</dbReference>
<feature type="domain" description="GINS subunit" evidence="5">
    <location>
        <begin position="69"/>
        <end position="169"/>
    </location>
</feature>
<evidence type="ECO:0000259" key="6">
    <source>
        <dbReference type="Pfam" id="PF22466"/>
    </source>
</evidence>
<dbReference type="InterPro" id="IPR036224">
    <property type="entry name" value="GINS_bundle-like_dom_sf"/>
</dbReference>
<evidence type="ECO:0000256" key="1">
    <source>
        <dbReference type="ARBA" id="ARBA00004123"/>
    </source>
</evidence>
<dbReference type="Pfam" id="PF05916">
    <property type="entry name" value="Sld5"/>
    <property type="match status" value="1"/>
</dbReference>
<keyword evidence="8" id="KW-1185">Reference proteome</keyword>
<dbReference type="CDD" id="cd21693">
    <property type="entry name" value="GINS_B_Psf3"/>
    <property type="match status" value="1"/>
</dbReference>
<dbReference type="GO" id="GO:0000811">
    <property type="term" value="C:GINS complex"/>
    <property type="evidence" value="ECO:0007669"/>
    <property type="project" value="TreeGrafter"/>
</dbReference>
<dbReference type="PANTHER" id="PTHR22768:SF0">
    <property type="entry name" value="DNA REPLICATION COMPLEX GINS PROTEIN PSF3"/>
    <property type="match status" value="1"/>
</dbReference>
<evidence type="ECO:0000313" key="7">
    <source>
        <dbReference type="EMBL" id="OQR81606.1"/>
    </source>
</evidence>
<dbReference type="STRING" id="74557.A0A1V9Y7C4"/>
<dbReference type="AlphaFoldDB" id="A0A1V9Y7C4"/>
<dbReference type="OrthoDB" id="10251744at2759"/>
<evidence type="ECO:0000256" key="3">
    <source>
        <dbReference type="ARBA" id="ARBA00022705"/>
    </source>
</evidence>
<dbReference type="InterPro" id="IPR010492">
    <property type="entry name" value="GINS_Psf3"/>
</dbReference>
<dbReference type="SUPFAM" id="SSF158573">
    <property type="entry name" value="GINS helical bundle-like"/>
    <property type="match status" value="1"/>
</dbReference>
<dbReference type="PANTHER" id="PTHR22768">
    <property type="entry name" value="DNA REPLICATION COMPLEX GINS PROTEIN PSF3"/>
    <property type="match status" value="1"/>
</dbReference>
<keyword evidence="3" id="KW-0235">DNA replication</keyword>
<evidence type="ECO:0000259" key="5">
    <source>
        <dbReference type="Pfam" id="PF05916"/>
    </source>
</evidence>
<organism evidence="7 8">
    <name type="scientific">Thraustotheca clavata</name>
    <dbReference type="NCBI Taxonomy" id="74557"/>
    <lineage>
        <taxon>Eukaryota</taxon>
        <taxon>Sar</taxon>
        <taxon>Stramenopiles</taxon>
        <taxon>Oomycota</taxon>
        <taxon>Saprolegniomycetes</taxon>
        <taxon>Saprolegniales</taxon>
        <taxon>Achlyaceae</taxon>
        <taxon>Thraustotheca</taxon>
    </lineage>
</organism>
<feature type="domain" description="DNA replication complex GINS protein PSF3 N-terminal" evidence="6">
    <location>
        <begin position="4"/>
        <end position="56"/>
    </location>
</feature>
<sequence length="192" mass="22000">MGYYTIQELVSEEERIQCVFQTDATDCSFLDPSALGKDLAANTKLELPLWMAAALARHGTVKTLVPTCLNSRFRNVVKAGPSAANLRDMNQYYFEMGKKILPLIEDDEEGQAIDDILRVAFGGERYKAILDHSMNSHDEDTTEFTRKLTEFEKELFQAGLDDAEDFLSWKRRDNDLIKCAKVIHMKKRKREN</sequence>
<dbReference type="InterPro" id="IPR038437">
    <property type="entry name" value="GINS_Psf3_sf"/>
</dbReference>
<dbReference type="SUPFAM" id="SSF160059">
    <property type="entry name" value="PriA/YqbF domain"/>
    <property type="match status" value="1"/>
</dbReference>
<comment type="subcellular location">
    <subcellularLocation>
        <location evidence="1">Nucleus</location>
    </subcellularLocation>
</comment>
<dbReference type="CDD" id="cd11713">
    <property type="entry name" value="GINS_A_psf3"/>
    <property type="match status" value="1"/>
</dbReference>
<name>A0A1V9Y7C4_9STRA</name>
<proteinExistence type="inferred from homology"/>
<comment type="similarity">
    <text evidence="2">Belongs to the GINS3/PSF3 family.</text>
</comment>
<evidence type="ECO:0000256" key="4">
    <source>
        <dbReference type="ARBA" id="ARBA00023242"/>
    </source>
</evidence>
<dbReference type="Pfam" id="PF22466">
    <property type="entry name" value="PSF3_N"/>
    <property type="match status" value="1"/>
</dbReference>
<accession>A0A1V9Y7C4</accession>
<dbReference type="Gene3D" id="1.20.58.2050">
    <property type="match status" value="1"/>
</dbReference>
<dbReference type="GO" id="GO:1902975">
    <property type="term" value="P:mitotic DNA replication initiation"/>
    <property type="evidence" value="ECO:0007669"/>
    <property type="project" value="TreeGrafter"/>
</dbReference>
<gene>
    <name evidence="7" type="ORF">THRCLA_11585</name>
</gene>
<keyword evidence="4" id="KW-0539">Nucleus</keyword>
<dbReference type="InterPro" id="IPR021151">
    <property type="entry name" value="GINS_A"/>
</dbReference>